<dbReference type="EMBL" id="JAUTXU010000128">
    <property type="protein sequence ID" value="KAK3705593.1"/>
    <property type="molecule type" value="Genomic_DNA"/>
</dbReference>
<reference evidence="1" key="1">
    <citation type="submission" date="2023-07" db="EMBL/GenBank/DDBJ databases">
        <title>Black Yeasts Isolated from many extreme environments.</title>
        <authorList>
            <person name="Coleine C."/>
            <person name="Stajich J.E."/>
            <person name="Selbmann L."/>
        </authorList>
    </citation>
    <scope>NUCLEOTIDE SEQUENCE</scope>
    <source>
        <strain evidence="1">CCFEE 5714</strain>
    </source>
</reference>
<keyword evidence="1" id="KW-0378">Hydrolase</keyword>
<sequence>MASYTISDLKSITHEELASNLRAQKPGITVIDVRGDDYIGGHIKGCQNVPVSTFDHRMPELVRTLRDQDTVVFHCGLSQQRGPRSALEYLRVRDRIAKKGEVEARKDGADLKEAQKVVVLEGGFSKWQESYGEDKELTESYQKDLWE</sequence>
<evidence type="ECO:0000313" key="1">
    <source>
        <dbReference type="EMBL" id="KAK3705593.1"/>
    </source>
</evidence>
<dbReference type="Proteomes" id="UP001281147">
    <property type="component" value="Unassembled WGS sequence"/>
</dbReference>
<evidence type="ECO:0000313" key="2">
    <source>
        <dbReference type="Proteomes" id="UP001281147"/>
    </source>
</evidence>
<name>A0ACC3MWX9_9PEZI</name>
<keyword evidence="2" id="KW-1185">Reference proteome</keyword>
<gene>
    <name evidence="1" type="primary">ibp1_1</name>
    <name evidence="1" type="ORF">LTR37_013201</name>
</gene>
<comment type="caution">
    <text evidence="1">The sequence shown here is derived from an EMBL/GenBank/DDBJ whole genome shotgun (WGS) entry which is preliminary data.</text>
</comment>
<dbReference type="EC" id="3.1.3.48" evidence="1"/>
<protein>
    <submittedName>
        <fullName evidence="1">Cdc25 phosphatase Ibp1</fullName>
        <ecNumber evidence="1">3.1.3.48</ecNumber>
    </submittedName>
</protein>
<accession>A0ACC3MWX9</accession>
<proteinExistence type="predicted"/>
<organism evidence="1 2">
    <name type="scientific">Vermiconidia calcicola</name>
    <dbReference type="NCBI Taxonomy" id="1690605"/>
    <lineage>
        <taxon>Eukaryota</taxon>
        <taxon>Fungi</taxon>
        <taxon>Dikarya</taxon>
        <taxon>Ascomycota</taxon>
        <taxon>Pezizomycotina</taxon>
        <taxon>Dothideomycetes</taxon>
        <taxon>Dothideomycetidae</taxon>
        <taxon>Mycosphaerellales</taxon>
        <taxon>Extremaceae</taxon>
        <taxon>Vermiconidia</taxon>
    </lineage>
</organism>